<dbReference type="Gene3D" id="3.40.1480.10">
    <property type="entry name" value="MOFRL domain"/>
    <property type="match status" value="1"/>
</dbReference>
<dbReference type="InterPro" id="IPR007835">
    <property type="entry name" value="MOFRL"/>
</dbReference>
<name>B6WA94_9FIRM</name>
<feature type="domain" description="MOFRL" evidence="1">
    <location>
        <begin position="295"/>
        <end position="399"/>
    </location>
</feature>
<sequence>MDNLIRKIVEESIESCLPDKAVTRELKSLPKVKGRKILIAIGKAAYQMAKTALESDIKFDQAVVITKYNHLKTNLENAVCFEAGHPISDENTIKASQYAYDLVGNLTEDDLVVMLISGGGSALFEIPLISFEEIQNINEQLLKKGADIVEINTIRKRLSKIKGGKFARHCYPAKVYNIILSDVIGNRPDMIASGPTYEDFSTCEDALNIVNKYGLVLSEPARKCLNEETEKNLTNITTKISGSVDQLCLKVKEILEDEGYKTDILTTFMDCEAKEAGYILSSIAKSKSAYKERLAYIFGGETIVKIKGNGKGGRNQELALASAKHIRGLKNVQIISFSSDGTDGPTDAAGAFVDGYTMDKLKEKNINCDEVLDNNDSYNALNKIGQLIKTGPSGTNVNDVSIVLIN</sequence>
<dbReference type="Pfam" id="PF13660">
    <property type="entry name" value="DUF4147"/>
    <property type="match status" value="1"/>
</dbReference>
<dbReference type="InterPro" id="IPR038614">
    <property type="entry name" value="GK_N_sf"/>
</dbReference>
<evidence type="ECO:0000313" key="3">
    <source>
        <dbReference type="EMBL" id="EEB35652.1"/>
    </source>
</evidence>
<dbReference type="InterPro" id="IPR039760">
    <property type="entry name" value="MOFRL_protein"/>
</dbReference>
<reference evidence="3 4" key="2">
    <citation type="submission" date="2008-10" db="EMBL/GenBank/DDBJ databases">
        <title>Draft genome sequence of Anaerococcus hydrogenalis (DSM 7454).</title>
        <authorList>
            <person name="Sudarsanam P."/>
            <person name="Ley R."/>
            <person name="Guruge J."/>
            <person name="Turnbaugh P.J."/>
            <person name="Mahowald M."/>
            <person name="Liep D."/>
            <person name="Gordon J."/>
        </authorList>
    </citation>
    <scope>NUCLEOTIDE SEQUENCE [LARGE SCALE GENOMIC DNA]</scope>
    <source>
        <strain evidence="3 4">DSM 7454</strain>
    </source>
</reference>
<dbReference type="EMBL" id="ABXA01000037">
    <property type="protein sequence ID" value="EEB35652.1"/>
    <property type="molecule type" value="Genomic_DNA"/>
</dbReference>
<feature type="domain" description="MOFRL-associated" evidence="2">
    <location>
        <begin position="5"/>
        <end position="225"/>
    </location>
</feature>
<dbReference type="eggNOG" id="COG2379">
    <property type="taxonomic scope" value="Bacteria"/>
</dbReference>
<accession>B6WA94</accession>
<protein>
    <submittedName>
        <fullName evidence="3">MOFRL family protein</fullName>
    </submittedName>
</protein>
<evidence type="ECO:0000259" key="2">
    <source>
        <dbReference type="Pfam" id="PF13660"/>
    </source>
</evidence>
<comment type="caution">
    <text evidence="3">The sequence shown here is derived from an EMBL/GenBank/DDBJ whole genome shotgun (WGS) entry which is preliminary data.</text>
</comment>
<dbReference type="AlphaFoldDB" id="B6WA94"/>
<dbReference type="Proteomes" id="UP000005451">
    <property type="component" value="Unassembled WGS sequence"/>
</dbReference>
<dbReference type="PANTHER" id="PTHR12227:SF0">
    <property type="entry name" value="GLYCERATE KINASE"/>
    <property type="match status" value="1"/>
</dbReference>
<proteinExistence type="predicted"/>
<dbReference type="PANTHER" id="PTHR12227">
    <property type="entry name" value="GLYCERATE KINASE"/>
    <property type="match status" value="1"/>
</dbReference>
<dbReference type="InterPro" id="IPR037035">
    <property type="entry name" value="GK-like_C_sf"/>
</dbReference>
<dbReference type="Gene3D" id="3.40.50.10180">
    <property type="entry name" value="Glycerate kinase, MOFRL-like N-terminal domain"/>
    <property type="match status" value="1"/>
</dbReference>
<dbReference type="STRING" id="561177.ANHYDRO_01520"/>
<dbReference type="RefSeq" id="WP_004814828.1">
    <property type="nucleotide sequence ID" value="NZ_ABXA01000037.1"/>
</dbReference>
<organism evidence="3 4">
    <name type="scientific">Anaerococcus hydrogenalis DSM 7454</name>
    <dbReference type="NCBI Taxonomy" id="561177"/>
    <lineage>
        <taxon>Bacteria</taxon>
        <taxon>Bacillati</taxon>
        <taxon>Bacillota</taxon>
        <taxon>Tissierellia</taxon>
        <taxon>Tissierellales</taxon>
        <taxon>Peptoniphilaceae</taxon>
        <taxon>Anaerococcus</taxon>
    </lineage>
</organism>
<dbReference type="GO" id="GO:0005737">
    <property type="term" value="C:cytoplasm"/>
    <property type="evidence" value="ECO:0007669"/>
    <property type="project" value="TreeGrafter"/>
</dbReference>
<dbReference type="SUPFAM" id="SSF82544">
    <property type="entry name" value="GckA/TtuD-like"/>
    <property type="match status" value="1"/>
</dbReference>
<dbReference type="GO" id="GO:0008887">
    <property type="term" value="F:glycerate kinase activity"/>
    <property type="evidence" value="ECO:0007669"/>
    <property type="project" value="InterPro"/>
</dbReference>
<dbReference type="Pfam" id="PF05161">
    <property type="entry name" value="MOFRL"/>
    <property type="match status" value="1"/>
</dbReference>
<evidence type="ECO:0000259" key="1">
    <source>
        <dbReference type="Pfam" id="PF05161"/>
    </source>
</evidence>
<dbReference type="InterPro" id="IPR025286">
    <property type="entry name" value="MOFRL_assoc_dom"/>
</dbReference>
<evidence type="ECO:0000313" key="4">
    <source>
        <dbReference type="Proteomes" id="UP000005451"/>
    </source>
</evidence>
<reference evidence="3 4" key="1">
    <citation type="submission" date="2008-09" db="EMBL/GenBank/DDBJ databases">
        <authorList>
            <person name="Fulton L."/>
            <person name="Clifton S."/>
            <person name="Fulton B."/>
            <person name="Xu J."/>
            <person name="Minx P."/>
            <person name="Pepin K.H."/>
            <person name="Johnson M."/>
            <person name="Thiruvilangam P."/>
            <person name="Bhonagiri V."/>
            <person name="Nash W.E."/>
            <person name="Mardis E.R."/>
            <person name="Wilson R.K."/>
        </authorList>
    </citation>
    <scope>NUCLEOTIDE SEQUENCE [LARGE SCALE GENOMIC DNA]</scope>
    <source>
        <strain evidence="3 4">DSM 7454</strain>
    </source>
</reference>
<gene>
    <name evidence="3" type="ORF">ANHYDRO_01520</name>
</gene>